<keyword evidence="3" id="KW-1185">Reference proteome</keyword>
<comment type="caution">
    <text evidence="2">The sequence shown here is derived from an EMBL/GenBank/DDBJ whole genome shotgun (WGS) entry which is preliminary data.</text>
</comment>
<organism evidence="2 3">
    <name type="scientific">Dyadobacter helix</name>
    <dbReference type="NCBI Taxonomy" id="2822344"/>
    <lineage>
        <taxon>Bacteria</taxon>
        <taxon>Pseudomonadati</taxon>
        <taxon>Bacteroidota</taxon>
        <taxon>Cytophagia</taxon>
        <taxon>Cytophagales</taxon>
        <taxon>Spirosomataceae</taxon>
        <taxon>Dyadobacter</taxon>
    </lineage>
</organism>
<evidence type="ECO:0000259" key="1">
    <source>
        <dbReference type="Pfam" id="PF04230"/>
    </source>
</evidence>
<evidence type="ECO:0000313" key="3">
    <source>
        <dbReference type="Proteomes" id="UP000680038"/>
    </source>
</evidence>
<dbReference type="EMBL" id="CAJRAF010000002">
    <property type="protein sequence ID" value="CAG5000033.1"/>
    <property type="molecule type" value="Genomic_DNA"/>
</dbReference>
<dbReference type="AlphaFoldDB" id="A0A916JB74"/>
<dbReference type="RefSeq" id="WP_215239013.1">
    <property type="nucleotide sequence ID" value="NZ_CAJRAF010000002.1"/>
</dbReference>
<evidence type="ECO:0000313" key="2">
    <source>
        <dbReference type="EMBL" id="CAG5000033.1"/>
    </source>
</evidence>
<name>A0A916JB74_9BACT</name>
<protein>
    <recommendedName>
        <fullName evidence="1">Polysaccharide pyruvyl transferase domain-containing protein</fullName>
    </recommendedName>
</protein>
<sequence>MSTSRRAFLKQTPVLLGLLQGLPVLGSGQKKKKVMILRSSWQTVNIGDIAHTPGVLTLLEKHLPDVEVRLWPSDVGNGVEEMILRRFPKLIILKTEEQKAAAIQEADFFLHGSGPSFTGRKEVERWTQASNKPYGIYGITYPGVYGFPEDRGKFNPADIELLSKAQFAYFRDSVSLQFAKNHGVKCPEMAFCPDGAFAVDVKDDKSAVAFLKEHNLKDGKFMCVIPQFRFSPWWEIPAKKLAMNEAKNAHNMKMKEQDNAPIREAIIAVIRQTGLKILIVPENETQVHIGKEMLYDPLPEDVKKKVVWRDHYWLTDEAVSTYARSAGLFGLEMHSPIMCIGLGVPAIVCRFEEQTSKGFMWKDIGLGDWLFDMDTPKDVARIVSAVLDMAKNPKAAKEKAAKALKFVRKRQDETMAFLKEKLV</sequence>
<reference evidence="2" key="1">
    <citation type="submission" date="2021-04" db="EMBL/GenBank/DDBJ databases">
        <authorList>
            <person name="Rodrigo-Torres L."/>
            <person name="Arahal R. D."/>
            <person name="Lucena T."/>
        </authorList>
    </citation>
    <scope>NUCLEOTIDE SEQUENCE</scope>
    <source>
        <strain evidence="2">CECT 9275</strain>
    </source>
</reference>
<feature type="domain" description="Polysaccharide pyruvyl transferase" evidence="1">
    <location>
        <begin position="45"/>
        <end position="349"/>
    </location>
</feature>
<accession>A0A916JB74</accession>
<proteinExistence type="predicted"/>
<dbReference type="Proteomes" id="UP000680038">
    <property type="component" value="Unassembled WGS sequence"/>
</dbReference>
<dbReference type="InterPro" id="IPR007345">
    <property type="entry name" value="Polysacch_pyruvyl_Trfase"/>
</dbReference>
<gene>
    <name evidence="2" type="ORF">DYBT9275_02370</name>
</gene>
<dbReference type="Pfam" id="PF04230">
    <property type="entry name" value="PS_pyruv_trans"/>
    <property type="match status" value="1"/>
</dbReference>